<dbReference type="AlphaFoldDB" id="A0A4V5N0S2"/>
<feature type="transmembrane region" description="Helical" evidence="1">
    <location>
        <begin position="17"/>
        <end position="38"/>
    </location>
</feature>
<comment type="caution">
    <text evidence="2">The sequence shown here is derived from an EMBL/GenBank/DDBJ whole genome shotgun (WGS) entry which is preliminary data.</text>
</comment>
<dbReference type="Pfam" id="PF07690">
    <property type="entry name" value="MFS_1"/>
    <property type="match status" value="1"/>
</dbReference>
<feature type="transmembrane region" description="Helical" evidence="1">
    <location>
        <begin position="44"/>
        <end position="66"/>
    </location>
</feature>
<keyword evidence="1" id="KW-1133">Transmembrane helix</keyword>
<protein>
    <submittedName>
        <fullName evidence="2">MFS transporter</fullName>
    </submittedName>
</protein>
<feature type="transmembrane region" description="Helical" evidence="1">
    <location>
        <begin position="277"/>
        <end position="294"/>
    </location>
</feature>
<keyword evidence="1" id="KW-0812">Transmembrane</keyword>
<proteinExistence type="predicted"/>
<dbReference type="GO" id="GO:0022857">
    <property type="term" value="F:transmembrane transporter activity"/>
    <property type="evidence" value="ECO:0007669"/>
    <property type="project" value="InterPro"/>
</dbReference>
<dbReference type="OrthoDB" id="5243516at2"/>
<feature type="transmembrane region" description="Helical" evidence="1">
    <location>
        <begin position="212"/>
        <end position="237"/>
    </location>
</feature>
<feature type="transmembrane region" description="Helical" evidence="1">
    <location>
        <begin position="359"/>
        <end position="382"/>
    </location>
</feature>
<feature type="transmembrane region" description="Helical" evidence="1">
    <location>
        <begin position="243"/>
        <end position="265"/>
    </location>
</feature>
<dbReference type="RefSeq" id="WP_136722382.1">
    <property type="nucleotide sequence ID" value="NZ_SUMC01000004.1"/>
</dbReference>
<feature type="transmembrane region" description="Helical" evidence="1">
    <location>
        <begin position="170"/>
        <end position="191"/>
    </location>
</feature>
<dbReference type="PANTHER" id="PTHR23542">
    <property type="match status" value="1"/>
</dbReference>
<evidence type="ECO:0000313" key="2">
    <source>
        <dbReference type="EMBL" id="TKA12349.1"/>
    </source>
</evidence>
<feature type="transmembrane region" description="Helical" evidence="1">
    <location>
        <begin position="78"/>
        <end position="97"/>
    </location>
</feature>
<sequence length="407" mass="40457">MATGYLDLLRARHAIRLLTGTLIGRLPTATASLCIVVLTRSEGGAYTLAGILSAVYGLGTAVGQPLLGRAVDRYGQGVMLPAALLSAAGMSLFAGSGPEPLPVAYAGVLVAGVFMPPLEGGLRALWPSVLKGDDQVHAVYALDAAAQEVMFAAGPLLVTLLAAVFSATAALLWIAALGVAGALTVVTAPPSRAWRAEPRTPDWLGPLRAPGLRALLGSLFFVGIALNSTAVAAVAYADGHGGGMVSSFLLSGLSFGALVGGIAYGARTWSGVPERRLRGLAAGLALCFLPLALVPGVAAMTALAVLSGLFLAPMLACSFVVVDRHAPVGTVTEAFSWIVTTMGVGAAVGAAVAGAAAQYGGACAAFSVAGAGGLAALGVLLATGRFLVLRPPAGLAPSGPTARSVAT</sequence>
<accession>A0A4V5N0S2</accession>
<feature type="transmembrane region" description="Helical" evidence="1">
    <location>
        <begin position="300"/>
        <end position="322"/>
    </location>
</feature>
<organism evidence="2 3">
    <name type="scientific">Actinacidiphila oryziradicis</name>
    <dbReference type="NCBI Taxonomy" id="2571141"/>
    <lineage>
        <taxon>Bacteria</taxon>
        <taxon>Bacillati</taxon>
        <taxon>Actinomycetota</taxon>
        <taxon>Actinomycetes</taxon>
        <taxon>Kitasatosporales</taxon>
        <taxon>Streptomycetaceae</taxon>
        <taxon>Actinacidiphila</taxon>
    </lineage>
</organism>
<gene>
    <name evidence="2" type="ORF">FCI23_05920</name>
</gene>
<keyword evidence="1" id="KW-0472">Membrane</keyword>
<feature type="transmembrane region" description="Helical" evidence="1">
    <location>
        <begin position="334"/>
        <end position="353"/>
    </location>
</feature>
<dbReference type="InterPro" id="IPR011701">
    <property type="entry name" value="MFS"/>
</dbReference>
<dbReference type="InterPro" id="IPR036259">
    <property type="entry name" value="MFS_trans_sf"/>
</dbReference>
<dbReference type="EMBL" id="SUMC01000004">
    <property type="protein sequence ID" value="TKA12349.1"/>
    <property type="molecule type" value="Genomic_DNA"/>
</dbReference>
<dbReference type="PANTHER" id="PTHR23542:SF1">
    <property type="entry name" value="MAJOR FACILITATOR SUPERFAMILY (MFS) PROFILE DOMAIN-CONTAINING PROTEIN"/>
    <property type="match status" value="1"/>
</dbReference>
<reference evidence="2 3" key="1">
    <citation type="submission" date="2019-04" db="EMBL/GenBank/DDBJ databases">
        <title>Streptomyces oryziradicis sp. nov., a novel actinomycete isolated from rhizosphere soil of rice (Oryza sativa L.).</title>
        <authorList>
            <person name="Li C."/>
        </authorList>
    </citation>
    <scope>NUCLEOTIDE SEQUENCE [LARGE SCALE GENOMIC DNA]</scope>
    <source>
        <strain evidence="2 3">NEAU-C40</strain>
    </source>
</reference>
<dbReference type="Gene3D" id="1.20.1250.20">
    <property type="entry name" value="MFS general substrate transporter like domains"/>
    <property type="match status" value="1"/>
</dbReference>
<dbReference type="SUPFAM" id="SSF103473">
    <property type="entry name" value="MFS general substrate transporter"/>
    <property type="match status" value="1"/>
</dbReference>
<feature type="transmembrane region" description="Helical" evidence="1">
    <location>
        <begin position="103"/>
        <end position="126"/>
    </location>
</feature>
<evidence type="ECO:0000313" key="3">
    <source>
        <dbReference type="Proteomes" id="UP000305778"/>
    </source>
</evidence>
<evidence type="ECO:0000256" key="1">
    <source>
        <dbReference type="SAM" id="Phobius"/>
    </source>
</evidence>
<name>A0A4V5N0S2_9ACTN</name>
<dbReference type="Proteomes" id="UP000305778">
    <property type="component" value="Unassembled WGS sequence"/>
</dbReference>
<keyword evidence="3" id="KW-1185">Reference proteome</keyword>